<feature type="domain" description="CCHC-type" evidence="3">
    <location>
        <begin position="180"/>
        <end position="195"/>
    </location>
</feature>
<dbReference type="PANTHER" id="PTHR15503">
    <property type="entry name" value="LDOC1 RELATED"/>
    <property type="match status" value="1"/>
</dbReference>
<dbReference type="Proteomes" id="UP000734854">
    <property type="component" value="Unassembled WGS sequence"/>
</dbReference>
<feature type="compositionally biased region" description="Polar residues" evidence="2">
    <location>
        <begin position="139"/>
        <end position="151"/>
    </location>
</feature>
<dbReference type="InterPro" id="IPR036875">
    <property type="entry name" value="Znf_CCHC_sf"/>
</dbReference>
<feature type="region of interest" description="Disordered" evidence="2">
    <location>
        <begin position="104"/>
        <end position="155"/>
    </location>
</feature>
<dbReference type="PANTHER" id="PTHR15503:SF42">
    <property type="entry name" value="ZINC FINGER, CCHC-TYPE, RETROTRANSPOSON GAG DOMAIN, ASPARTIC PEPTIDASE DOMAIN PROTEIN-RELATED"/>
    <property type="match status" value="1"/>
</dbReference>
<keyword evidence="1" id="KW-0862">Zinc</keyword>
<sequence>METLTWEEFKKIFYDKYFTPDVQARLKRESRNLRQGDMSMAEYVKKFDRGCHFLPLIADNPAKKLQYFLDGLSPTIRRDVLMSDPANYAAALKRAFRSEQTLRDLQVESQRKRPSHSQLQLQVKRQFTGPPRPQGKAKPSSSGKPQGQQASKPAMQLEKPTCQTCGRQHAGKCLLGARVCYKCKQPGHLSFDCPQLRGPVTGRVYVMKTEEADPDTTLITGRVLVSGVATKALFDSGATHSFISHAFVCRKGIAQEGLTESPLVTIPSGEELSTTSIVRNLKMSRTLLPSTPHLAWPSPSNSSPANSSPANSSPASRSGASANSPHGSSDVVDGAVDYAGRPASRSATGRWISAVFIIWVEIGEWFTYYGVANNLISYLTGPLRESTATAAAAINVWSGVASMLPLLGAFVADSYFGRYWTIVGASLLYMSDSRDQYTKEHLDSVIDQYTKRMDSVTTVLF</sequence>
<keyword evidence="5" id="KW-1185">Reference proteome</keyword>
<dbReference type="PROSITE" id="PS50158">
    <property type="entry name" value="ZF_CCHC"/>
    <property type="match status" value="1"/>
</dbReference>
<proteinExistence type="predicted"/>
<dbReference type="Gene3D" id="2.40.70.10">
    <property type="entry name" value="Acid Proteases"/>
    <property type="match status" value="1"/>
</dbReference>
<dbReference type="InterPro" id="IPR021109">
    <property type="entry name" value="Peptidase_aspartic_dom_sf"/>
</dbReference>
<feature type="compositionally biased region" description="Low complexity" evidence="2">
    <location>
        <begin position="295"/>
        <end position="325"/>
    </location>
</feature>
<dbReference type="Pfam" id="PF00098">
    <property type="entry name" value="zf-CCHC"/>
    <property type="match status" value="1"/>
</dbReference>
<dbReference type="Pfam" id="PF03732">
    <property type="entry name" value="Retrotrans_gag"/>
    <property type="match status" value="1"/>
</dbReference>
<dbReference type="InterPro" id="IPR005162">
    <property type="entry name" value="Retrotrans_gag_dom"/>
</dbReference>
<keyword evidence="1" id="KW-0479">Metal-binding</keyword>
<accession>A0A8J5GKV0</accession>
<comment type="caution">
    <text evidence="4">The sequence shown here is derived from an EMBL/GenBank/DDBJ whole genome shotgun (WGS) entry which is preliminary data.</text>
</comment>
<dbReference type="Pfam" id="PF08284">
    <property type="entry name" value="RVP_2"/>
    <property type="match status" value="1"/>
</dbReference>
<dbReference type="GO" id="GO:0003676">
    <property type="term" value="F:nucleic acid binding"/>
    <property type="evidence" value="ECO:0007669"/>
    <property type="project" value="InterPro"/>
</dbReference>
<evidence type="ECO:0000259" key="3">
    <source>
        <dbReference type="PROSITE" id="PS50158"/>
    </source>
</evidence>
<gene>
    <name evidence="4" type="ORF">ZIOFF_028115</name>
</gene>
<keyword evidence="1" id="KW-0863">Zinc-finger</keyword>
<evidence type="ECO:0000256" key="1">
    <source>
        <dbReference type="PROSITE-ProRule" id="PRU00047"/>
    </source>
</evidence>
<evidence type="ECO:0000313" key="5">
    <source>
        <dbReference type="Proteomes" id="UP000734854"/>
    </source>
</evidence>
<dbReference type="InterPro" id="IPR032567">
    <property type="entry name" value="RTL1-rel"/>
</dbReference>
<dbReference type="SUPFAM" id="SSF57756">
    <property type="entry name" value="Retrovirus zinc finger-like domains"/>
    <property type="match status" value="1"/>
</dbReference>
<dbReference type="SUPFAM" id="SSF50630">
    <property type="entry name" value="Acid proteases"/>
    <property type="match status" value="1"/>
</dbReference>
<feature type="compositionally biased region" description="Polar residues" evidence="2">
    <location>
        <begin position="116"/>
        <end position="125"/>
    </location>
</feature>
<dbReference type="CDD" id="cd00303">
    <property type="entry name" value="retropepsin_like"/>
    <property type="match status" value="1"/>
</dbReference>
<dbReference type="SMART" id="SM00343">
    <property type="entry name" value="ZnF_C2HC"/>
    <property type="match status" value="1"/>
</dbReference>
<dbReference type="InterPro" id="IPR001878">
    <property type="entry name" value="Znf_CCHC"/>
</dbReference>
<evidence type="ECO:0000256" key="2">
    <source>
        <dbReference type="SAM" id="MobiDB-lite"/>
    </source>
</evidence>
<dbReference type="AlphaFoldDB" id="A0A8J5GKV0"/>
<dbReference type="Gene3D" id="4.10.60.10">
    <property type="entry name" value="Zinc finger, CCHC-type"/>
    <property type="match status" value="1"/>
</dbReference>
<dbReference type="GO" id="GO:0008270">
    <property type="term" value="F:zinc ion binding"/>
    <property type="evidence" value="ECO:0007669"/>
    <property type="project" value="UniProtKB-KW"/>
</dbReference>
<organism evidence="4 5">
    <name type="scientific">Zingiber officinale</name>
    <name type="common">Ginger</name>
    <name type="synonym">Amomum zingiber</name>
    <dbReference type="NCBI Taxonomy" id="94328"/>
    <lineage>
        <taxon>Eukaryota</taxon>
        <taxon>Viridiplantae</taxon>
        <taxon>Streptophyta</taxon>
        <taxon>Embryophyta</taxon>
        <taxon>Tracheophyta</taxon>
        <taxon>Spermatophyta</taxon>
        <taxon>Magnoliopsida</taxon>
        <taxon>Liliopsida</taxon>
        <taxon>Zingiberales</taxon>
        <taxon>Zingiberaceae</taxon>
        <taxon>Zingiber</taxon>
    </lineage>
</organism>
<name>A0A8J5GKV0_ZINOF</name>
<dbReference type="Gene3D" id="1.20.1250.20">
    <property type="entry name" value="MFS general substrate transporter like domains"/>
    <property type="match status" value="1"/>
</dbReference>
<dbReference type="EMBL" id="JACMSC010000008">
    <property type="protein sequence ID" value="KAG6510107.1"/>
    <property type="molecule type" value="Genomic_DNA"/>
</dbReference>
<evidence type="ECO:0000313" key="4">
    <source>
        <dbReference type="EMBL" id="KAG6510107.1"/>
    </source>
</evidence>
<dbReference type="InterPro" id="IPR036259">
    <property type="entry name" value="MFS_trans_sf"/>
</dbReference>
<feature type="region of interest" description="Disordered" evidence="2">
    <location>
        <begin position="292"/>
        <end position="328"/>
    </location>
</feature>
<reference evidence="4 5" key="1">
    <citation type="submission" date="2020-08" db="EMBL/GenBank/DDBJ databases">
        <title>Plant Genome Project.</title>
        <authorList>
            <person name="Zhang R.-G."/>
        </authorList>
    </citation>
    <scope>NUCLEOTIDE SEQUENCE [LARGE SCALE GENOMIC DNA]</scope>
    <source>
        <tissue evidence="4">Rhizome</tissue>
    </source>
</reference>
<protein>
    <recommendedName>
        <fullName evidence="3">CCHC-type domain-containing protein</fullName>
    </recommendedName>
</protein>